<dbReference type="InterPro" id="IPR019734">
    <property type="entry name" value="TPR_rpt"/>
</dbReference>
<evidence type="ECO:0000313" key="4">
    <source>
        <dbReference type="EMBL" id="AFC23345.1"/>
    </source>
</evidence>
<dbReference type="Proteomes" id="UP000007519">
    <property type="component" value="Chromosome"/>
</dbReference>
<keyword evidence="2 3" id="KW-0802">TPR repeat</keyword>
<evidence type="ECO:0000256" key="1">
    <source>
        <dbReference type="ARBA" id="ARBA00022737"/>
    </source>
</evidence>
<dbReference type="STRING" id="984262.SGRA_0606"/>
<dbReference type="Gene3D" id="1.25.40.10">
    <property type="entry name" value="Tetratricopeptide repeat domain"/>
    <property type="match status" value="2"/>
</dbReference>
<dbReference type="OrthoDB" id="655905at2"/>
<dbReference type="KEGG" id="sgn:SGRA_0606"/>
<organism evidence="4 5">
    <name type="scientific">Saprospira grandis (strain Lewin)</name>
    <dbReference type="NCBI Taxonomy" id="984262"/>
    <lineage>
        <taxon>Bacteria</taxon>
        <taxon>Pseudomonadati</taxon>
        <taxon>Bacteroidota</taxon>
        <taxon>Saprospiria</taxon>
        <taxon>Saprospirales</taxon>
        <taxon>Saprospiraceae</taxon>
        <taxon>Saprospira</taxon>
    </lineage>
</organism>
<dbReference type="AlphaFoldDB" id="H6KZ61"/>
<dbReference type="eggNOG" id="COG0457">
    <property type="taxonomic scope" value="Bacteria"/>
</dbReference>
<dbReference type="SUPFAM" id="SSF48452">
    <property type="entry name" value="TPR-like"/>
    <property type="match status" value="1"/>
</dbReference>
<sequence>MLSFFYRYGLFLGLFFASFSSLLGQKSFPTLQELQLQPKAEAFLQTAIAQFDGQRYRQAIVALEQAMQANEEGQLSDILFYYKALCYLELEEFEAAKNQLDTAISFVDNKAHYYYYRATALLQLGQNQAAYLELDKSLKLQANNPKAWLKKGLLLQQKQAYRQALMAYEQALSYQPNWSEALYYKGILLLQLGMAQKGCSCLEEAKNLGLDKAARAQSQYCQIKSN</sequence>
<dbReference type="PANTHER" id="PTHR44858:SF1">
    <property type="entry name" value="UDP-N-ACETYLGLUCOSAMINE--PEPTIDE N-ACETYLGLUCOSAMINYLTRANSFERASE SPINDLY-RELATED"/>
    <property type="match status" value="1"/>
</dbReference>
<name>H6KZ61_SAPGL</name>
<dbReference type="SMART" id="SM00028">
    <property type="entry name" value="TPR"/>
    <property type="match status" value="5"/>
</dbReference>
<gene>
    <name evidence="4" type="ordered locus">SGRA_0606</name>
</gene>
<protein>
    <submittedName>
        <fullName evidence="4">TPR repeat-containing protein</fullName>
    </submittedName>
</protein>
<accession>H6KZ61</accession>
<dbReference type="PANTHER" id="PTHR44858">
    <property type="entry name" value="TETRATRICOPEPTIDE REPEAT PROTEIN 6"/>
    <property type="match status" value="1"/>
</dbReference>
<evidence type="ECO:0000256" key="3">
    <source>
        <dbReference type="PROSITE-ProRule" id="PRU00339"/>
    </source>
</evidence>
<proteinExistence type="predicted"/>
<dbReference type="InterPro" id="IPR011990">
    <property type="entry name" value="TPR-like_helical_dom_sf"/>
</dbReference>
<evidence type="ECO:0000313" key="5">
    <source>
        <dbReference type="Proteomes" id="UP000007519"/>
    </source>
</evidence>
<evidence type="ECO:0000256" key="2">
    <source>
        <dbReference type="ARBA" id="ARBA00022803"/>
    </source>
</evidence>
<keyword evidence="1" id="KW-0677">Repeat</keyword>
<dbReference type="RefSeq" id="WP_014373589.1">
    <property type="nucleotide sequence ID" value="NC_016940.1"/>
</dbReference>
<reference evidence="4 5" key="1">
    <citation type="journal article" date="2012" name="Stand. Genomic Sci.">
        <title>Complete genome sequencing and analysis of Saprospira grandis str. Lewin, a predatory marine bacterium.</title>
        <authorList>
            <person name="Saw J.H."/>
            <person name="Yuryev A."/>
            <person name="Kanbe M."/>
            <person name="Hou S."/>
            <person name="Young A.G."/>
            <person name="Aizawa S."/>
            <person name="Alam M."/>
        </authorList>
    </citation>
    <scope>NUCLEOTIDE SEQUENCE [LARGE SCALE GENOMIC DNA]</scope>
    <source>
        <strain evidence="4 5">Lewin</strain>
    </source>
</reference>
<dbReference type="PROSITE" id="PS50005">
    <property type="entry name" value="TPR"/>
    <property type="match status" value="1"/>
</dbReference>
<dbReference type="InterPro" id="IPR050498">
    <property type="entry name" value="Ycf3"/>
</dbReference>
<keyword evidence="5" id="KW-1185">Reference proteome</keyword>
<dbReference type="Pfam" id="PF13432">
    <property type="entry name" value="TPR_16"/>
    <property type="match status" value="1"/>
</dbReference>
<dbReference type="EMBL" id="CP002831">
    <property type="protein sequence ID" value="AFC23345.1"/>
    <property type="molecule type" value="Genomic_DNA"/>
</dbReference>
<feature type="repeat" description="TPR" evidence="3">
    <location>
        <begin position="145"/>
        <end position="178"/>
    </location>
</feature>
<dbReference type="HOGENOM" id="CLU_1224042_0_0_10"/>